<dbReference type="InterPro" id="IPR016750">
    <property type="entry name" value="Aceto_COase_bsu/gsu"/>
</dbReference>
<dbReference type="Pfam" id="PF08882">
    <property type="entry name" value="Acetone_carb_G"/>
    <property type="match status" value="1"/>
</dbReference>
<sequence>MSTRQSGTLIISDGFTCCAKCSAKIGPSGQPWKHLAAISITKVADIPGSTSSTHMNVEIRHFSCPKCLALLDSETALPEDPFLDDVISN</sequence>
<protein>
    <submittedName>
        <fullName evidence="1">Unannotated protein</fullName>
    </submittedName>
</protein>
<proteinExistence type="predicted"/>
<dbReference type="EMBL" id="CAEZZY010000093">
    <property type="protein sequence ID" value="CAB4782268.1"/>
    <property type="molecule type" value="Genomic_DNA"/>
</dbReference>
<reference evidence="1" key="1">
    <citation type="submission" date="2020-05" db="EMBL/GenBank/DDBJ databases">
        <authorList>
            <person name="Chiriac C."/>
            <person name="Salcher M."/>
            <person name="Ghai R."/>
            <person name="Kavagutti S V."/>
        </authorList>
    </citation>
    <scope>NUCLEOTIDE SEQUENCE</scope>
</reference>
<name>A0A6J6WH55_9ZZZZ</name>
<accession>A0A6J6WH55</accession>
<organism evidence="1">
    <name type="scientific">freshwater metagenome</name>
    <dbReference type="NCBI Taxonomy" id="449393"/>
    <lineage>
        <taxon>unclassified sequences</taxon>
        <taxon>metagenomes</taxon>
        <taxon>ecological metagenomes</taxon>
    </lineage>
</organism>
<dbReference type="AlphaFoldDB" id="A0A6J6WH55"/>
<gene>
    <name evidence="1" type="ORF">UFOPK2928_00870</name>
</gene>
<evidence type="ECO:0000313" key="1">
    <source>
        <dbReference type="EMBL" id="CAB4782268.1"/>
    </source>
</evidence>